<name>A0A2T6BTT0_9FLAO</name>
<protein>
    <submittedName>
        <fullName evidence="1">Uncharacterized protein</fullName>
    </submittedName>
</protein>
<evidence type="ECO:0000313" key="1">
    <source>
        <dbReference type="EMBL" id="PTX59473.1"/>
    </source>
</evidence>
<proteinExistence type="predicted"/>
<evidence type="ECO:0000313" key="2">
    <source>
        <dbReference type="Proteomes" id="UP000244090"/>
    </source>
</evidence>
<dbReference type="Proteomes" id="UP000244090">
    <property type="component" value="Unassembled WGS sequence"/>
</dbReference>
<sequence length="232" mass="24829">MAEKNRTELKAYFETGDRPTQDEFVDLIDSSVNKGQDKATLSEALTTNNTKYITPQAANHVVNTVVPSATTSTKGKVELATLTEVASGTDTTRAVTPQGAKHAAEVHAPVTSVNGQTGAVTIVTSGSDSGWQTPLLLNGIQNYPGSAYQAARYRKKNDVVFIEGLVSSGTPTLGYTDIFVLPSGYRPSKRLILNTLISGNVATRIDIMTTGEVRCYDYNTSWTSISGISFVI</sequence>
<comment type="caution">
    <text evidence="1">The sequence shown here is derived from an EMBL/GenBank/DDBJ whole genome shotgun (WGS) entry which is preliminary data.</text>
</comment>
<accession>A0A2T6BTT0</accession>
<keyword evidence="2" id="KW-1185">Reference proteome</keyword>
<dbReference type="RefSeq" id="WP_108116140.1">
    <property type="nucleotide sequence ID" value="NZ_QBKT01000009.1"/>
</dbReference>
<dbReference type="EMBL" id="QBKT01000009">
    <property type="protein sequence ID" value="PTX59473.1"/>
    <property type="molecule type" value="Genomic_DNA"/>
</dbReference>
<dbReference type="AlphaFoldDB" id="A0A2T6BTT0"/>
<dbReference type="OrthoDB" id="1235206at2"/>
<organism evidence="1 2">
    <name type="scientific">Kordia periserrulae</name>
    <dbReference type="NCBI Taxonomy" id="701523"/>
    <lineage>
        <taxon>Bacteria</taxon>
        <taxon>Pseudomonadati</taxon>
        <taxon>Bacteroidota</taxon>
        <taxon>Flavobacteriia</taxon>
        <taxon>Flavobacteriales</taxon>
        <taxon>Flavobacteriaceae</taxon>
        <taxon>Kordia</taxon>
    </lineage>
</organism>
<gene>
    <name evidence="1" type="ORF">C8N46_10962</name>
</gene>
<reference evidence="1 2" key="1">
    <citation type="submission" date="2018-04" db="EMBL/GenBank/DDBJ databases">
        <title>Genomic Encyclopedia of Archaeal and Bacterial Type Strains, Phase II (KMG-II): from individual species to whole genera.</title>
        <authorList>
            <person name="Goeker M."/>
        </authorList>
    </citation>
    <scope>NUCLEOTIDE SEQUENCE [LARGE SCALE GENOMIC DNA]</scope>
    <source>
        <strain evidence="1 2">DSM 25731</strain>
    </source>
</reference>